<keyword evidence="2" id="KW-0808">Transferase</keyword>
<dbReference type="PROSITE" id="PS51186">
    <property type="entry name" value="GNAT"/>
    <property type="match status" value="1"/>
</dbReference>
<dbReference type="AlphaFoldDB" id="A0A1I1GFJ1"/>
<reference evidence="2 3" key="1">
    <citation type="submission" date="2016-10" db="EMBL/GenBank/DDBJ databases">
        <authorList>
            <person name="de Groot N.N."/>
        </authorList>
    </citation>
    <scope>NUCLEOTIDE SEQUENCE [LARGE SCALE GENOMIC DNA]</scope>
    <source>
        <strain evidence="2 3">DSM 19548</strain>
    </source>
</reference>
<proteinExistence type="predicted"/>
<dbReference type="OrthoDB" id="9789081at2"/>
<gene>
    <name evidence="2" type="ORF">SAMN04488094_102485</name>
</gene>
<sequence>MTWPLRPGSTADAAACHAAYVDAIRNGTAPFYTPEQAMAWAPSDTVEDWLPPRLADGTTWLAEAEGAVAGFLTSSPSGHMDLFFVRPRWRGTGLATTLYDAFAAWADGRGVTRLTTNASHLARRFLEPRGWTVVEGETAVRNGVELKRWKMARPVG</sequence>
<dbReference type="Proteomes" id="UP000198728">
    <property type="component" value="Unassembled WGS sequence"/>
</dbReference>
<dbReference type="EMBL" id="FOLG01000002">
    <property type="protein sequence ID" value="SFC08608.1"/>
    <property type="molecule type" value="Genomic_DNA"/>
</dbReference>
<dbReference type="CDD" id="cd04301">
    <property type="entry name" value="NAT_SF"/>
    <property type="match status" value="1"/>
</dbReference>
<dbReference type="PANTHER" id="PTHR43451">
    <property type="entry name" value="ACETYLTRANSFERASE (GNAT) FAMILY PROTEIN"/>
    <property type="match status" value="1"/>
</dbReference>
<evidence type="ECO:0000259" key="1">
    <source>
        <dbReference type="PROSITE" id="PS51186"/>
    </source>
</evidence>
<dbReference type="InterPro" id="IPR000182">
    <property type="entry name" value="GNAT_dom"/>
</dbReference>
<protein>
    <submittedName>
        <fullName evidence="2">Acetyltransferase, GNAT family</fullName>
    </submittedName>
</protein>
<dbReference type="PANTHER" id="PTHR43451:SF1">
    <property type="entry name" value="ACETYLTRANSFERASE"/>
    <property type="match status" value="1"/>
</dbReference>
<dbReference type="Pfam" id="PF13673">
    <property type="entry name" value="Acetyltransf_10"/>
    <property type="match status" value="1"/>
</dbReference>
<dbReference type="InterPro" id="IPR052564">
    <property type="entry name" value="N-acetyltrans/Recomb-assoc"/>
</dbReference>
<dbReference type="InterPro" id="IPR016181">
    <property type="entry name" value="Acyl_CoA_acyltransferase"/>
</dbReference>
<dbReference type="Gene3D" id="3.40.630.30">
    <property type="match status" value="1"/>
</dbReference>
<organism evidence="2 3">
    <name type="scientific">Tropicimonas isoalkanivorans</name>
    <dbReference type="NCBI Taxonomy" id="441112"/>
    <lineage>
        <taxon>Bacteria</taxon>
        <taxon>Pseudomonadati</taxon>
        <taxon>Pseudomonadota</taxon>
        <taxon>Alphaproteobacteria</taxon>
        <taxon>Rhodobacterales</taxon>
        <taxon>Roseobacteraceae</taxon>
        <taxon>Tropicimonas</taxon>
    </lineage>
</organism>
<name>A0A1I1GFJ1_9RHOB</name>
<feature type="domain" description="N-acetyltransferase" evidence="1">
    <location>
        <begin position="1"/>
        <end position="156"/>
    </location>
</feature>
<evidence type="ECO:0000313" key="3">
    <source>
        <dbReference type="Proteomes" id="UP000198728"/>
    </source>
</evidence>
<dbReference type="GO" id="GO:0016747">
    <property type="term" value="F:acyltransferase activity, transferring groups other than amino-acyl groups"/>
    <property type="evidence" value="ECO:0007669"/>
    <property type="project" value="InterPro"/>
</dbReference>
<dbReference type="SUPFAM" id="SSF55729">
    <property type="entry name" value="Acyl-CoA N-acyltransferases (Nat)"/>
    <property type="match status" value="1"/>
</dbReference>
<dbReference type="RefSeq" id="WP_093359825.1">
    <property type="nucleotide sequence ID" value="NZ_FOLG01000002.1"/>
</dbReference>
<dbReference type="STRING" id="441112.SAMN04488094_102485"/>
<keyword evidence="3" id="KW-1185">Reference proteome</keyword>
<evidence type="ECO:0000313" key="2">
    <source>
        <dbReference type="EMBL" id="SFC08608.1"/>
    </source>
</evidence>
<accession>A0A1I1GFJ1</accession>